<evidence type="ECO:0000313" key="1">
    <source>
        <dbReference type="EMBL" id="UOB19521.1"/>
    </source>
</evidence>
<protein>
    <submittedName>
        <fullName evidence="1">Uncharacterized protein</fullName>
    </submittedName>
</protein>
<name>A0A9E7A428_9FLAO</name>
<dbReference type="AlphaFoldDB" id="A0A9E7A428"/>
<accession>A0A9E7A428</accession>
<dbReference type="KEGG" id="fbm:MQE35_01950"/>
<organism evidence="1 2">
    <name type="scientific">Abyssalbus ytuae</name>
    <dbReference type="NCBI Taxonomy" id="2926907"/>
    <lineage>
        <taxon>Bacteria</taxon>
        <taxon>Pseudomonadati</taxon>
        <taxon>Bacteroidota</taxon>
        <taxon>Flavobacteriia</taxon>
        <taxon>Flavobacteriales</taxon>
        <taxon>Flavobacteriaceae</taxon>
        <taxon>Abyssalbus</taxon>
    </lineage>
</organism>
<proteinExistence type="predicted"/>
<sequence length="88" mass="10087">MRISQKFISKEKSNKTGRITIAAYGHMLPEVSWLSGNPRSPFFFPDGFWEIPEARFILRMGFKETIRSLLVILAFNITGSRNLPITVL</sequence>
<dbReference type="RefSeq" id="WP_255846142.1">
    <property type="nucleotide sequence ID" value="NZ_CP094358.1"/>
</dbReference>
<dbReference type="EMBL" id="CP094358">
    <property type="protein sequence ID" value="UOB19521.1"/>
    <property type="molecule type" value="Genomic_DNA"/>
</dbReference>
<evidence type="ECO:0000313" key="2">
    <source>
        <dbReference type="Proteomes" id="UP000831290"/>
    </source>
</evidence>
<keyword evidence="2" id="KW-1185">Reference proteome</keyword>
<reference evidence="1" key="1">
    <citation type="submission" date="2022-03" db="EMBL/GenBank/DDBJ databases">
        <title>Description of Abyssus ytuae gen. nov., sp. nov., a novel member of the family Flavobacteriaceae isolated from the sediment of Mariana Trench.</title>
        <authorList>
            <person name="Zhang J."/>
            <person name="Xu X."/>
        </authorList>
    </citation>
    <scope>NUCLEOTIDE SEQUENCE</scope>
    <source>
        <strain evidence="1">MT3330</strain>
    </source>
</reference>
<dbReference type="Proteomes" id="UP000831290">
    <property type="component" value="Chromosome"/>
</dbReference>
<gene>
    <name evidence="1" type="ORF">MQE35_01950</name>
</gene>